<evidence type="ECO:0000256" key="13">
    <source>
        <dbReference type="SAM" id="MobiDB-lite"/>
    </source>
</evidence>
<evidence type="ECO:0000256" key="3">
    <source>
        <dbReference type="ARBA" id="ARBA00006702"/>
    </source>
</evidence>
<evidence type="ECO:0000256" key="2">
    <source>
        <dbReference type="ARBA" id="ARBA00001946"/>
    </source>
</evidence>
<dbReference type="EC" id="3.1.3.16" evidence="4"/>
<comment type="cofactor">
    <cofactor evidence="1">
        <name>Mn(2+)</name>
        <dbReference type="ChEBI" id="CHEBI:29035"/>
    </cofactor>
</comment>
<accession>A0A7I8K1T5</accession>
<keyword evidence="6 12" id="KW-0378">Hydrolase</keyword>
<comment type="similarity">
    <text evidence="3 12">Belongs to the PP2C family.</text>
</comment>
<feature type="region of interest" description="Disordered" evidence="13">
    <location>
        <begin position="29"/>
        <end position="113"/>
    </location>
</feature>
<keyword evidence="9" id="KW-0464">Manganese</keyword>
<dbReference type="AlphaFoldDB" id="A0A7I8K1T5"/>
<evidence type="ECO:0000256" key="11">
    <source>
        <dbReference type="ARBA" id="ARBA00048336"/>
    </source>
</evidence>
<proteinExistence type="inferred from homology"/>
<feature type="compositionally biased region" description="Low complexity" evidence="13">
    <location>
        <begin position="86"/>
        <end position="95"/>
    </location>
</feature>
<reference evidence="15" key="1">
    <citation type="submission" date="2020-02" db="EMBL/GenBank/DDBJ databases">
        <authorList>
            <person name="Scholz U."/>
            <person name="Mascher M."/>
            <person name="Fiebig A."/>
        </authorList>
    </citation>
    <scope>NUCLEOTIDE SEQUENCE</scope>
</reference>
<organism evidence="15 16">
    <name type="scientific">Spirodela intermedia</name>
    <name type="common">Intermediate duckweed</name>
    <dbReference type="NCBI Taxonomy" id="51605"/>
    <lineage>
        <taxon>Eukaryota</taxon>
        <taxon>Viridiplantae</taxon>
        <taxon>Streptophyta</taxon>
        <taxon>Embryophyta</taxon>
        <taxon>Tracheophyta</taxon>
        <taxon>Spermatophyta</taxon>
        <taxon>Magnoliopsida</taxon>
        <taxon>Liliopsida</taxon>
        <taxon>Araceae</taxon>
        <taxon>Lemnoideae</taxon>
        <taxon>Spirodela</taxon>
    </lineage>
</organism>
<evidence type="ECO:0000313" key="15">
    <source>
        <dbReference type="EMBL" id="CAA7390764.1"/>
    </source>
</evidence>
<dbReference type="InterPro" id="IPR001932">
    <property type="entry name" value="PPM-type_phosphatase-like_dom"/>
</dbReference>
<evidence type="ECO:0000256" key="10">
    <source>
        <dbReference type="ARBA" id="ARBA00047761"/>
    </source>
</evidence>
<dbReference type="EMBL" id="LR746265">
    <property type="protein sequence ID" value="CAA7390764.1"/>
    <property type="molecule type" value="Genomic_DNA"/>
</dbReference>
<dbReference type="InterPro" id="IPR000222">
    <property type="entry name" value="PP2C_BS"/>
</dbReference>
<dbReference type="CDD" id="cd00143">
    <property type="entry name" value="PP2Cc"/>
    <property type="match status" value="1"/>
</dbReference>
<evidence type="ECO:0000256" key="1">
    <source>
        <dbReference type="ARBA" id="ARBA00001936"/>
    </source>
</evidence>
<dbReference type="PROSITE" id="PS51746">
    <property type="entry name" value="PPM_2"/>
    <property type="match status" value="1"/>
</dbReference>
<evidence type="ECO:0000313" key="16">
    <source>
        <dbReference type="Proteomes" id="UP000663760"/>
    </source>
</evidence>
<sequence length="431" mass="46061">MTDICLKMSSDGCFPEKCREARRRRIEVRRSVAVAGDVDAPPRPGSPSCSETGAEKSDGDEEGRKRCPAGRSNAFSCPPLPPAVPSPASSSASVSNTGELVAPDVPSTRRNVPSMPRPEFGFVSLSGRSREMEDAVSLHPCFYSPGDDCSSPLHFFAVFDGHGGSHVSALCKERMHVFLAEELQKSSSNFGESQITVDVFTEATMRTFRRMDELALASCACGSVGEPSCGCDQAGFSSQIVGSTAVVAVVDRHRVFIANCGDSRAVLSRGGRAAPLSSDHKPDRPDEMARIEAAGGRVIYVNGARVLGILAMSRAIGDKYLKPIVISDPEIRVSERTPEDEFLIIASDGMWDVLSNDLACDIVRRCLRDERRQGPAEDLRTDGCDGGAAAAERANPGGSYCSMAATLLTRLALGRQSSDNISVIVVDLRRA</sequence>
<keyword evidence="7" id="KW-0460">Magnesium</keyword>
<evidence type="ECO:0000256" key="12">
    <source>
        <dbReference type="RuleBase" id="RU003465"/>
    </source>
</evidence>
<dbReference type="PANTHER" id="PTHR47992">
    <property type="entry name" value="PROTEIN PHOSPHATASE"/>
    <property type="match status" value="1"/>
</dbReference>
<dbReference type="Gene3D" id="3.60.40.10">
    <property type="entry name" value="PPM-type phosphatase domain"/>
    <property type="match status" value="1"/>
</dbReference>
<evidence type="ECO:0000256" key="7">
    <source>
        <dbReference type="ARBA" id="ARBA00022842"/>
    </source>
</evidence>
<dbReference type="FunFam" id="3.60.40.10:FF:000291">
    <property type="entry name" value="Protein phosphatase 2C 50"/>
    <property type="match status" value="1"/>
</dbReference>
<dbReference type="InterPro" id="IPR015655">
    <property type="entry name" value="PP2C"/>
</dbReference>
<keyword evidence="16" id="KW-1185">Reference proteome</keyword>
<dbReference type="OrthoDB" id="10264738at2759"/>
<feature type="compositionally biased region" description="Basic and acidic residues" evidence="13">
    <location>
        <begin position="53"/>
        <end position="65"/>
    </location>
</feature>
<dbReference type="Pfam" id="PF00481">
    <property type="entry name" value="PP2C"/>
    <property type="match status" value="1"/>
</dbReference>
<dbReference type="PROSITE" id="PS01032">
    <property type="entry name" value="PPM_1"/>
    <property type="match status" value="1"/>
</dbReference>
<name>A0A7I8K1T5_SPIIN</name>
<dbReference type="SUPFAM" id="SSF81606">
    <property type="entry name" value="PP2C-like"/>
    <property type="match status" value="1"/>
</dbReference>
<comment type="cofactor">
    <cofactor evidence="2">
        <name>Mg(2+)</name>
        <dbReference type="ChEBI" id="CHEBI:18420"/>
    </cofactor>
</comment>
<gene>
    <name evidence="15" type="ORF">SI8410_02002192</name>
</gene>
<keyword evidence="8 12" id="KW-0904">Protein phosphatase</keyword>
<evidence type="ECO:0000256" key="6">
    <source>
        <dbReference type="ARBA" id="ARBA00022801"/>
    </source>
</evidence>
<dbReference type="GO" id="GO:0004722">
    <property type="term" value="F:protein serine/threonine phosphatase activity"/>
    <property type="evidence" value="ECO:0007669"/>
    <property type="project" value="UniProtKB-EC"/>
</dbReference>
<evidence type="ECO:0000256" key="9">
    <source>
        <dbReference type="ARBA" id="ARBA00023211"/>
    </source>
</evidence>
<evidence type="ECO:0000256" key="8">
    <source>
        <dbReference type="ARBA" id="ARBA00022912"/>
    </source>
</evidence>
<dbReference type="SMART" id="SM00332">
    <property type="entry name" value="PP2Cc"/>
    <property type="match status" value="1"/>
</dbReference>
<dbReference type="InterPro" id="IPR036457">
    <property type="entry name" value="PPM-type-like_dom_sf"/>
</dbReference>
<evidence type="ECO:0000256" key="4">
    <source>
        <dbReference type="ARBA" id="ARBA00013081"/>
    </source>
</evidence>
<feature type="domain" description="PPM-type phosphatase" evidence="14">
    <location>
        <begin position="119"/>
        <end position="428"/>
    </location>
</feature>
<dbReference type="Proteomes" id="UP000663760">
    <property type="component" value="Chromosome 2"/>
</dbReference>
<comment type="catalytic activity">
    <reaction evidence="10">
        <text>O-phospho-L-seryl-[protein] + H2O = L-seryl-[protein] + phosphate</text>
        <dbReference type="Rhea" id="RHEA:20629"/>
        <dbReference type="Rhea" id="RHEA-COMP:9863"/>
        <dbReference type="Rhea" id="RHEA-COMP:11604"/>
        <dbReference type="ChEBI" id="CHEBI:15377"/>
        <dbReference type="ChEBI" id="CHEBI:29999"/>
        <dbReference type="ChEBI" id="CHEBI:43474"/>
        <dbReference type="ChEBI" id="CHEBI:83421"/>
        <dbReference type="EC" id="3.1.3.16"/>
    </reaction>
</comment>
<keyword evidence="5" id="KW-0479">Metal-binding</keyword>
<dbReference type="GO" id="GO:0046872">
    <property type="term" value="F:metal ion binding"/>
    <property type="evidence" value="ECO:0007669"/>
    <property type="project" value="UniProtKB-KW"/>
</dbReference>
<evidence type="ECO:0000259" key="14">
    <source>
        <dbReference type="PROSITE" id="PS51746"/>
    </source>
</evidence>
<protein>
    <recommendedName>
        <fullName evidence="4">protein-serine/threonine phosphatase</fullName>
        <ecNumber evidence="4">3.1.3.16</ecNumber>
    </recommendedName>
</protein>
<comment type="catalytic activity">
    <reaction evidence="11">
        <text>O-phospho-L-threonyl-[protein] + H2O = L-threonyl-[protein] + phosphate</text>
        <dbReference type="Rhea" id="RHEA:47004"/>
        <dbReference type="Rhea" id="RHEA-COMP:11060"/>
        <dbReference type="Rhea" id="RHEA-COMP:11605"/>
        <dbReference type="ChEBI" id="CHEBI:15377"/>
        <dbReference type="ChEBI" id="CHEBI:30013"/>
        <dbReference type="ChEBI" id="CHEBI:43474"/>
        <dbReference type="ChEBI" id="CHEBI:61977"/>
        <dbReference type="EC" id="3.1.3.16"/>
    </reaction>
</comment>
<evidence type="ECO:0000256" key="5">
    <source>
        <dbReference type="ARBA" id="ARBA00022723"/>
    </source>
</evidence>